<evidence type="ECO:0000313" key="7">
    <source>
        <dbReference type="EMBL" id="CAF3648131.1"/>
    </source>
</evidence>
<evidence type="ECO:0000256" key="3">
    <source>
        <dbReference type="PROSITE-ProRule" id="PRU00176"/>
    </source>
</evidence>
<dbReference type="PANTHER" id="PTHR48033">
    <property type="entry name" value="RNA-BINDING (RRM/RBD/RNP MOTIFS) FAMILY PROTEIN"/>
    <property type="match status" value="1"/>
</dbReference>
<dbReference type="Gene3D" id="3.30.70.330">
    <property type="match status" value="1"/>
</dbReference>
<evidence type="ECO:0000256" key="4">
    <source>
        <dbReference type="SAM" id="Coils"/>
    </source>
</evidence>
<comment type="subcellular location">
    <subcellularLocation>
        <location evidence="1">Nucleus</location>
    </subcellularLocation>
</comment>
<dbReference type="InterPro" id="IPR000504">
    <property type="entry name" value="RRM_dom"/>
</dbReference>
<dbReference type="Proteomes" id="UP000681722">
    <property type="component" value="Unassembled WGS sequence"/>
</dbReference>
<evidence type="ECO:0000256" key="1">
    <source>
        <dbReference type="ARBA" id="ARBA00004123"/>
    </source>
</evidence>
<keyword evidence="2" id="KW-0539">Nucleus</keyword>
<keyword evidence="3" id="KW-0694">RNA-binding</keyword>
<dbReference type="GO" id="GO:0010468">
    <property type="term" value="P:regulation of gene expression"/>
    <property type="evidence" value="ECO:0007669"/>
    <property type="project" value="TreeGrafter"/>
</dbReference>
<dbReference type="InterPro" id="IPR035979">
    <property type="entry name" value="RBD_domain_sf"/>
</dbReference>
<keyword evidence="8" id="KW-1185">Reference proteome</keyword>
<dbReference type="OrthoDB" id="1099063at2759"/>
<dbReference type="GO" id="GO:0000785">
    <property type="term" value="C:chromatin"/>
    <property type="evidence" value="ECO:0007669"/>
    <property type="project" value="TreeGrafter"/>
</dbReference>
<dbReference type="SUPFAM" id="SSF54928">
    <property type="entry name" value="RNA-binding domain, RBD"/>
    <property type="match status" value="1"/>
</dbReference>
<dbReference type="InterPro" id="IPR012677">
    <property type="entry name" value="Nucleotide-bd_a/b_plait_sf"/>
</dbReference>
<evidence type="ECO:0000313" key="8">
    <source>
        <dbReference type="Proteomes" id="UP000663829"/>
    </source>
</evidence>
<evidence type="ECO:0000259" key="5">
    <source>
        <dbReference type="PROSITE" id="PS50102"/>
    </source>
</evidence>
<protein>
    <recommendedName>
        <fullName evidence="5">RRM domain-containing protein</fullName>
    </recommendedName>
</protein>
<dbReference type="AlphaFoldDB" id="A0A813WFD3"/>
<dbReference type="PANTHER" id="PTHR48033:SF17">
    <property type="entry name" value="RRM DOMAIN-CONTAINING PROTEIN"/>
    <property type="match status" value="1"/>
</dbReference>
<feature type="domain" description="RRM" evidence="5">
    <location>
        <begin position="9"/>
        <end position="93"/>
    </location>
</feature>
<evidence type="ECO:0000256" key="2">
    <source>
        <dbReference type="ARBA" id="ARBA00023242"/>
    </source>
</evidence>
<dbReference type="GO" id="GO:0003723">
    <property type="term" value="F:RNA binding"/>
    <property type="evidence" value="ECO:0007669"/>
    <property type="project" value="UniProtKB-UniRule"/>
</dbReference>
<sequence length="338" mass="40423">MRDNSNYNHRIHISNLHYEVNIHQLKHYFSRFGKIVDCNIITKKFNQFLISPYAFITYQNDIMVNTVMNTRPHIIENHRLHIRRTLPINADNPQEHNTSVYKLIVYGTDDELIWNCFEQYGNICSLKKIHNNLIIVEFDDYDPIDIIILRKPHYLYGSNSEVKVEKYIERSRSTYFRSLVNGYQQCLSQKDGMNGSSQQYGEQVNAPMNNSYQNKLKTVETLQKEVSELKQLLISTRLQQDVETSNLEEKYSKELSLLNLEYEKMLKSCIRSQRLYMDLKQNFETIEEKNGQLKGWCESTDKEKSIMKQTYKNDLKQLKQRYSTIWKKYNDFRKQKME</sequence>
<dbReference type="EMBL" id="CAJNOQ010001014">
    <property type="protein sequence ID" value="CAF0860470.1"/>
    <property type="molecule type" value="Genomic_DNA"/>
</dbReference>
<proteinExistence type="predicted"/>
<organism evidence="6 8">
    <name type="scientific">Didymodactylos carnosus</name>
    <dbReference type="NCBI Taxonomy" id="1234261"/>
    <lineage>
        <taxon>Eukaryota</taxon>
        <taxon>Metazoa</taxon>
        <taxon>Spiralia</taxon>
        <taxon>Gnathifera</taxon>
        <taxon>Rotifera</taxon>
        <taxon>Eurotatoria</taxon>
        <taxon>Bdelloidea</taxon>
        <taxon>Philodinida</taxon>
        <taxon>Philodinidae</taxon>
        <taxon>Didymodactylos</taxon>
    </lineage>
</organism>
<keyword evidence="4" id="KW-0175">Coiled coil</keyword>
<gene>
    <name evidence="6" type="ORF">GPM918_LOCUS6559</name>
    <name evidence="7" type="ORF">SRO942_LOCUS6559</name>
</gene>
<dbReference type="CDD" id="cd00590">
    <property type="entry name" value="RRM_SF"/>
    <property type="match status" value="1"/>
</dbReference>
<dbReference type="Pfam" id="PF00076">
    <property type="entry name" value="RRM_1"/>
    <property type="match status" value="1"/>
</dbReference>
<comment type="caution">
    <text evidence="6">The sequence shown here is derived from an EMBL/GenBank/DDBJ whole genome shotgun (WGS) entry which is preliminary data.</text>
</comment>
<dbReference type="PROSITE" id="PS50102">
    <property type="entry name" value="RRM"/>
    <property type="match status" value="1"/>
</dbReference>
<reference evidence="6" key="1">
    <citation type="submission" date="2021-02" db="EMBL/GenBank/DDBJ databases">
        <authorList>
            <person name="Nowell W R."/>
        </authorList>
    </citation>
    <scope>NUCLEOTIDE SEQUENCE</scope>
</reference>
<accession>A0A813WFD3</accession>
<dbReference type="Proteomes" id="UP000663829">
    <property type="component" value="Unassembled WGS sequence"/>
</dbReference>
<evidence type="ECO:0000313" key="6">
    <source>
        <dbReference type="EMBL" id="CAF0860470.1"/>
    </source>
</evidence>
<dbReference type="GO" id="GO:0005654">
    <property type="term" value="C:nucleoplasm"/>
    <property type="evidence" value="ECO:0007669"/>
    <property type="project" value="TreeGrafter"/>
</dbReference>
<dbReference type="SMART" id="SM00360">
    <property type="entry name" value="RRM"/>
    <property type="match status" value="2"/>
</dbReference>
<dbReference type="EMBL" id="CAJOBC010001014">
    <property type="protein sequence ID" value="CAF3648131.1"/>
    <property type="molecule type" value="Genomic_DNA"/>
</dbReference>
<name>A0A813WFD3_9BILA</name>
<feature type="coiled-coil region" evidence="4">
    <location>
        <begin position="212"/>
        <end position="239"/>
    </location>
</feature>